<evidence type="ECO:0000256" key="1">
    <source>
        <dbReference type="SAM" id="MobiDB-lite"/>
    </source>
</evidence>
<proteinExistence type="predicted"/>
<dbReference type="EMBL" id="UINC01011475">
    <property type="protein sequence ID" value="SVA50629.1"/>
    <property type="molecule type" value="Genomic_DNA"/>
</dbReference>
<sequence length="68" mass="7917">MKKKNYSNEDGQSIGESVEGWKSCSVPPKTKMEGRYCVIEILDVEKHAEDLFHSFAKDTTDYDWTYLH</sequence>
<accession>A0A381WDN8</accession>
<name>A0A381WDN8_9ZZZZ</name>
<protein>
    <submittedName>
        <fullName evidence="2">Uncharacterized protein</fullName>
    </submittedName>
</protein>
<feature type="region of interest" description="Disordered" evidence="1">
    <location>
        <begin position="1"/>
        <end position="21"/>
    </location>
</feature>
<gene>
    <name evidence="2" type="ORF">METZ01_LOCUS103483</name>
</gene>
<evidence type="ECO:0000313" key="2">
    <source>
        <dbReference type="EMBL" id="SVA50629.1"/>
    </source>
</evidence>
<dbReference type="AlphaFoldDB" id="A0A381WDN8"/>
<organism evidence="2">
    <name type="scientific">marine metagenome</name>
    <dbReference type="NCBI Taxonomy" id="408172"/>
    <lineage>
        <taxon>unclassified sequences</taxon>
        <taxon>metagenomes</taxon>
        <taxon>ecological metagenomes</taxon>
    </lineage>
</organism>
<reference evidence="2" key="1">
    <citation type="submission" date="2018-05" db="EMBL/GenBank/DDBJ databases">
        <authorList>
            <person name="Lanie J.A."/>
            <person name="Ng W.-L."/>
            <person name="Kazmierczak K.M."/>
            <person name="Andrzejewski T.M."/>
            <person name="Davidsen T.M."/>
            <person name="Wayne K.J."/>
            <person name="Tettelin H."/>
            <person name="Glass J.I."/>
            <person name="Rusch D."/>
            <person name="Podicherti R."/>
            <person name="Tsui H.-C.T."/>
            <person name="Winkler M.E."/>
        </authorList>
    </citation>
    <scope>NUCLEOTIDE SEQUENCE</scope>
</reference>
<feature type="non-terminal residue" evidence="2">
    <location>
        <position position="68"/>
    </location>
</feature>